<dbReference type="GeneID" id="107425180"/>
<keyword evidence="7" id="KW-0472">Membrane</keyword>
<evidence type="ECO:0000256" key="4">
    <source>
        <dbReference type="ARBA" id="ARBA00022968"/>
    </source>
</evidence>
<name>A0A6P4A892_ZIZJJ</name>
<gene>
    <name evidence="10" type="primary">LOC107425180</name>
</gene>
<evidence type="ECO:0000259" key="8">
    <source>
        <dbReference type="Pfam" id="PF03016"/>
    </source>
</evidence>
<feature type="transmembrane region" description="Helical" evidence="7">
    <location>
        <begin position="15"/>
        <end position="36"/>
    </location>
</feature>
<keyword evidence="7" id="KW-1133">Transmembrane helix</keyword>
<dbReference type="GO" id="GO:0016757">
    <property type="term" value="F:glycosyltransferase activity"/>
    <property type="evidence" value="ECO:0007669"/>
    <property type="project" value="UniProtKB-KW"/>
</dbReference>
<dbReference type="InParanoid" id="A0A6P4A892"/>
<dbReference type="KEGG" id="zju:107425180"/>
<organism evidence="9 10">
    <name type="scientific">Ziziphus jujuba</name>
    <name type="common">Chinese jujube</name>
    <name type="synonym">Ziziphus sativa</name>
    <dbReference type="NCBI Taxonomy" id="326968"/>
    <lineage>
        <taxon>Eukaryota</taxon>
        <taxon>Viridiplantae</taxon>
        <taxon>Streptophyta</taxon>
        <taxon>Embryophyta</taxon>
        <taxon>Tracheophyta</taxon>
        <taxon>Spermatophyta</taxon>
        <taxon>Magnoliopsida</taxon>
        <taxon>eudicotyledons</taxon>
        <taxon>Gunneridae</taxon>
        <taxon>Pentapetalae</taxon>
        <taxon>rosids</taxon>
        <taxon>fabids</taxon>
        <taxon>Rosales</taxon>
        <taxon>Rhamnaceae</taxon>
        <taxon>Paliureae</taxon>
        <taxon>Ziziphus</taxon>
    </lineage>
</organism>
<dbReference type="AlphaFoldDB" id="A0A6P4A892"/>
<evidence type="ECO:0000313" key="10">
    <source>
        <dbReference type="RefSeq" id="XP_015890616.3"/>
    </source>
</evidence>
<feature type="region of interest" description="Disordered" evidence="6">
    <location>
        <begin position="173"/>
        <end position="195"/>
    </location>
</feature>
<keyword evidence="3 10" id="KW-0328">Glycosyltransferase</keyword>
<keyword evidence="3 10" id="KW-0808">Transferase</keyword>
<feature type="compositionally biased region" description="Polar residues" evidence="6">
    <location>
        <begin position="173"/>
        <end position="191"/>
    </location>
</feature>
<keyword evidence="4" id="KW-0735">Signal-anchor</keyword>
<sequence length="592" mass="67982">MALYKNISFKFLTPLSLWTFFLNEFLTNIADCFRFLTKTRKITRKVFSLSPTLKTLSLTLSKSLRQSLPVFLYFFFLLLFLVVFFFSCLIFSMFPRKQTPPIPLTERINNNSNNNNNINKHYDSSKNKEPHFFNFPLSNTHLRYTAILSLFLFAWFLVVLFWFPPTTTTTTTDNVANQSLQNPPKSQQNHPENPPAPTCSKSFLFYVHNLPPEFNTGLLKDCRHLNIYTDMCPHVANCGLGQPLSDMDSDSPTSWFATHQFIAEMIFHARMENHPCRTLNPHIADLFYVPFYAGLHASSKFRESNLTERDALAVGLVDYLQDQQWWKRSRGKDHFMALGRTAWDFMRTADTPDFGANCLLNLPAVKNMTVLTVERQPWKGSNQYGVPYPSYFHPSSFQEVVTWQNKVRRLERSHLFSFIGAPRKGLEKAAIRDEMMKQCAGSTRCELLQCGFDGGGRNKCHEPGEVLGVMSRSEFCLQAPGDSFTRRSTFDSVLAGCIPVFFSPHTAYTQYAWFFPEDATTYSVFIDEKSEASKRIEEELLKIPRKTVQKMRENVIGLIPRMTYAHPNATDIGFDDAVDVALTALAQHVRTQ</sequence>
<comment type="similarity">
    <text evidence="2">Belongs to the glycosyltransferase 47 family.</text>
</comment>
<protein>
    <submittedName>
        <fullName evidence="10">Probable xyloglucan galactosyltransferase GT17</fullName>
    </submittedName>
</protein>
<evidence type="ECO:0000256" key="1">
    <source>
        <dbReference type="ARBA" id="ARBA00004323"/>
    </source>
</evidence>
<evidence type="ECO:0000256" key="5">
    <source>
        <dbReference type="ARBA" id="ARBA00023034"/>
    </source>
</evidence>
<evidence type="ECO:0000313" key="9">
    <source>
        <dbReference type="Proteomes" id="UP001652623"/>
    </source>
</evidence>
<dbReference type="Pfam" id="PF03016">
    <property type="entry name" value="Exostosin_GT47"/>
    <property type="match status" value="1"/>
</dbReference>
<keyword evidence="7" id="KW-0812">Transmembrane</keyword>
<evidence type="ECO:0000256" key="7">
    <source>
        <dbReference type="SAM" id="Phobius"/>
    </source>
</evidence>
<keyword evidence="9" id="KW-1185">Reference proteome</keyword>
<feature type="transmembrane region" description="Helical" evidence="7">
    <location>
        <begin position="70"/>
        <end position="94"/>
    </location>
</feature>
<reference evidence="10" key="1">
    <citation type="submission" date="2025-08" db="UniProtKB">
        <authorList>
            <consortium name="RefSeq"/>
        </authorList>
    </citation>
    <scope>IDENTIFICATION</scope>
    <source>
        <tissue evidence="10">Seedling</tissue>
    </source>
</reference>
<keyword evidence="5" id="KW-0333">Golgi apparatus</keyword>
<comment type="subcellular location">
    <subcellularLocation>
        <location evidence="1">Golgi apparatus membrane</location>
        <topology evidence="1">Single-pass type II membrane protein</topology>
    </subcellularLocation>
</comment>
<dbReference type="RefSeq" id="XP_015890616.3">
    <property type="nucleotide sequence ID" value="XM_016035130.4"/>
</dbReference>
<accession>A0A6P4A892</accession>
<proteinExistence type="inferred from homology"/>
<dbReference type="Proteomes" id="UP001652623">
    <property type="component" value="Chromosome 7"/>
</dbReference>
<dbReference type="InterPro" id="IPR040911">
    <property type="entry name" value="Exostosin_GT47"/>
</dbReference>
<evidence type="ECO:0000256" key="2">
    <source>
        <dbReference type="ARBA" id="ARBA00010271"/>
    </source>
</evidence>
<dbReference type="GO" id="GO:0000139">
    <property type="term" value="C:Golgi membrane"/>
    <property type="evidence" value="ECO:0007669"/>
    <property type="project" value="UniProtKB-SubCell"/>
</dbReference>
<evidence type="ECO:0000256" key="3">
    <source>
        <dbReference type="ARBA" id="ARBA00022676"/>
    </source>
</evidence>
<dbReference type="PANTHER" id="PTHR11062:SF255">
    <property type="entry name" value="XYLOGLUCAN GALACTOSYLTRANSFERASE GT17-RELATED"/>
    <property type="match status" value="1"/>
</dbReference>
<dbReference type="InterPro" id="IPR004263">
    <property type="entry name" value="Exostosin"/>
</dbReference>
<feature type="domain" description="Exostosin GT47" evidence="8">
    <location>
        <begin position="201"/>
        <end position="530"/>
    </location>
</feature>
<dbReference type="PANTHER" id="PTHR11062">
    <property type="entry name" value="EXOSTOSIN HEPARAN SULFATE GLYCOSYLTRANSFERASE -RELATED"/>
    <property type="match status" value="1"/>
</dbReference>
<feature type="transmembrane region" description="Helical" evidence="7">
    <location>
        <begin position="142"/>
        <end position="163"/>
    </location>
</feature>
<evidence type="ECO:0000256" key="6">
    <source>
        <dbReference type="SAM" id="MobiDB-lite"/>
    </source>
</evidence>